<sequence>MNFTQRYQPTRTWFNEFDRLFDRSAFNAPRETFHETENAWVLRIDLPGYAKEDIQLSLTDDILELTAETSPETAFGGKLVRRWKLGGDVDGANTNARLDNGVLELTLPKKPKAVPQPTNIEIQSSNN</sequence>
<dbReference type="RefSeq" id="WP_200352661.1">
    <property type="nucleotide sequence ID" value="NZ_BAABHZ010000001.1"/>
</dbReference>
<keyword evidence="1" id="KW-0346">Stress response</keyword>
<evidence type="ECO:0000313" key="6">
    <source>
        <dbReference type="Proteomes" id="UP000600139"/>
    </source>
</evidence>
<proteinExistence type="inferred from homology"/>
<dbReference type="InterPro" id="IPR002068">
    <property type="entry name" value="A-crystallin/Hsp20_dom"/>
</dbReference>
<comment type="similarity">
    <text evidence="2 3">Belongs to the small heat shock protein (HSP20) family.</text>
</comment>
<dbReference type="Pfam" id="PF00011">
    <property type="entry name" value="HSP20"/>
    <property type="match status" value="1"/>
</dbReference>
<evidence type="ECO:0000256" key="2">
    <source>
        <dbReference type="PROSITE-ProRule" id="PRU00285"/>
    </source>
</evidence>
<dbReference type="PROSITE" id="PS01031">
    <property type="entry name" value="SHSP"/>
    <property type="match status" value="1"/>
</dbReference>
<comment type="caution">
    <text evidence="5">The sequence shown here is derived from an EMBL/GenBank/DDBJ whole genome shotgun (WGS) entry which is preliminary data.</text>
</comment>
<accession>A0A934R9Y3</accession>
<keyword evidence="6" id="KW-1185">Reference proteome</keyword>
<dbReference type="PANTHER" id="PTHR46733">
    <property type="entry name" value="26.5 KDA HEAT SHOCK PROTEIN, MITOCHONDRIAL"/>
    <property type="match status" value="1"/>
</dbReference>
<evidence type="ECO:0000256" key="1">
    <source>
        <dbReference type="ARBA" id="ARBA00023016"/>
    </source>
</evidence>
<evidence type="ECO:0000313" key="5">
    <source>
        <dbReference type="EMBL" id="MBK1817729.1"/>
    </source>
</evidence>
<gene>
    <name evidence="5" type="ORF">JIN84_19070</name>
</gene>
<protein>
    <submittedName>
        <fullName evidence="5">Hsp20/alpha crystallin family protein</fullName>
    </submittedName>
</protein>
<organism evidence="5 6">
    <name type="scientific">Luteolibacter yonseiensis</name>
    <dbReference type="NCBI Taxonomy" id="1144680"/>
    <lineage>
        <taxon>Bacteria</taxon>
        <taxon>Pseudomonadati</taxon>
        <taxon>Verrucomicrobiota</taxon>
        <taxon>Verrucomicrobiia</taxon>
        <taxon>Verrucomicrobiales</taxon>
        <taxon>Verrucomicrobiaceae</taxon>
        <taxon>Luteolibacter</taxon>
    </lineage>
</organism>
<dbReference type="GO" id="GO:0009408">
    <property type="term" value="P:response to heat"/>
    <property type="evidence" value="ECO:0007669"/>
    <property type="project" value="InterPro"/>
</dbReference>
<evidence type="ECO:0000259" key="4">
    <source>
        <dbReference type="PROSITE" id="PS01031"/>
    </source>
</evidence>
<dbReference type="AlphaFoldDB" id="A0A934R9Y3"/>
<reference evidence="5" key="1">
    <citation type="submission" date="2021-01" db="EMBL/GenBank/DDBJ databases">
        <title>Modified the classification status of verrucomicrobia.</title>
        <authorList>
            <person name="Feng X."/>
        </authorList>
    </citation>
    <scope>NUCLEOTIDE SEQUENCE</scope>
    <source>
        <strain evidence="5">JCM 18052</strain>
    </source>
</reference>
<dbReference type="EMBL" id="JAENIK010000012">
    <property type="protein sequence ID" value="MBK1817729.1"/>
    <property type="molecule type" value="Genomic_DNA"/>
</dbReference>
<dbReference type="InterPro" id="IPR044587">
    <property type="entry name" value="HSP21-like"/>
</dbReference>
<dbReference type="Proteomes" id="UP000600139">
    <property type="component" value="Unassembled WGS sequence"/>
</dbReference>
<dbReference type="Gene3D" id="2.60.40.790">
    <property type="match status" value="1"/>
</dbReference>
<evidence type="ECO:0000256" key="3">
    <source>
        <dbReference type="RuleBase" id="RU003616"/>
    </source>
</evidence>
<dbReference type="InterPro" id="IPR008978">
    <property type="entry name" value="HSP20-like_chaperone"/>
</dbReference>
<feature type="domain" description="SHSP" evidence="4">
    <location>
        <begin position="21"/>
        <end position="125"/>
    </location>
</feature>
<dbReference type="CDD" id="cd06464">
    <property type="entry name" value="ACD_sHsps-like"/>
    <property type="match status" value="1"/>
</dbReference>
<dbReference type="SUPFAM" id="SSF49764">
    <property type="entry name" value="HSP20-like chaperones"/>
    <property type="match status" value="1"/>
</dbReference>
<name>A0A934R9Y3_9BACT</name>
<dbReference type="PANTHER" id="PTHR46733:SF4">
    <property type="entry name" value="HEAT SHOCK PROTEIN 21, CHLOROPLASTIC"/>
    <property type="match status" value="1"/>
</dbReference>